<keyword evidence="2" id="KW-0378">Hydrolase</keyword>
<dbReference type="NCBIfam" id="TIGR01840">
    <property type="entry name" value="esterase_phb"/>
    <property type="match status" value="1"/>
</dbReference>
<gene>
    <name evidence="4" type="ORF">SNE34_11100</name>
</gene>
<dbReference type="EMBL" id="JAXGFP010000005">
    <property type="protein sequence ID" value="MEG3184556.1"/>
    <property type="molecule type" value="Genomic_DNA"/>
</dbReference>
<evidence type="ECO:0000256" key="1">
    <source>
        <dbReference type="ARBA" id="ARBA00022729"/>
    </source>
</evidence>
<dbReference type="Pfam" id="PF10503">
    <property type="entry name" value="Esterase_PHB"/>
    <property type="match status" value="1"/>
</dbReference>
<sequence length="406" mass="41512">MNLLEKLLGRVRPRPPHAGTPATDGASRSSQVADTIDRALNAAGLTQQGGLGGNVRATIDQSLARAGLARPMQPAPATAPPAARERAPAPNARPAAGGAWLARTFRNDVGALDYKLYVPSGPPRGASAPMPLVVMLHGCTQSPDDFAAGTGMNALAYLHGFLVAYPAQTPRANGNKCWNWFRPGDQAHGRGEPSLIAGIVGDVAADHRVDPQRVFVAGLSAGAAMAVILGETYPDVFAAVGAHSGLPFAAAHDMGSAFTAMSAGAPGKAGSPRVRSARRAVPTIVFHGDADHTVAPSNGEAIVRDATAGTTQSSTHAGVAPGGRSYTQEVFDGTAGRARAEHWTVHGAGHAWSGGSERGTYTDPSGPDASAEMVRFFLQQPGNAQRATSTAPSPTASTDSPDPPAT</sequence>
<dbReference type="InterPro" id="IPR029058">
    <property type="entry name" value="AB_hydrolase_fold"/>
</dbReference>
<keyword evidence="5" id="KW-1185">Reference proteome</keyword>
<comment type="caution">
    <text evidence="4">The sequence shown here is derived from an EMBL/GenBank/DDBJ whole genome shotgun (WGS) entry which is preliminary data.</text>
</comment>
<feature type="region of interest" description="Disordered" evidence="3">
    <location>
        <begin position="348"/>
        <end position="406"/>
    </location>
</feature>
<feature type="compositionally biased region" description="Low complexity" evidence="3">
    <location>
        <begin position="80"/>
        <end position="95"/>
    </location>
</feature>
<feature type="region of interest" description="Disordered" evidence="3">
    <location>
        <begin position="68"/>
        <end position="95"/>
    </location>
</feature>
<feature type="region of interest" description="Disordered" evidence="3">
    <location>
        <begin position="8"/>
        <end position="32"/>
    </location>
</feature>
<keyword evidence="1" id="KW-0732">Signal</keyword>
<organism evidence="4 5">
    <name type="scientific">Novilysobacter erysipheiresistens</name>
    <dbReference type="NCBI Taxonomy" id="1749332"/>
    <lineage>
        <taxon>Bacteria</taxon>
        <taxon>Pseudomonadati</taxon>
        <taxon>Pseudomonadota</taxon>
        <taxon>Gammaproteobacteria</taxon>
        <taxon>Lysobacterales</taxon>
        <taxon>Lysobacteraceae</taxon>
        <taxon>Novilysobacter</taxon>
    </lineage>
</organism>
<dbReference type="PANTHER" id="PTHR43037:SF1">
    <property type="entry name" value="BLL1128 PROTEIN"/>
    <property type="match status" value="1"/>
</dbReference>
<dbReference type="InterPro" id="IPR010126">
    <property type="entry name" value="Esterase_phb"/>
</dbReference>
<reference evidence="4 5" key="1">
    <citation type="journal article" date="2016" name="Int. J. Syst. Evol. Microbiol.">
        <title>Lysobacter erysipheiresistens sp. nov., an antagonist of powdery mildew, isolated from tobacco-cultivated soil.</title>
        <authorList>
            <person name="Xie B."/>
            <person name="Li T."/>
            <person name="Lin X."/>
            <person name="Wang C.J."/>
            <person name="Chen Y.J."/>
            <person name="Liu W.J."/>
            <person name="Zhao Z.W."/>
        </authorList>
    </citation>
    <scope>NUCLEOTIDE SEQUENCE [LARGE SCALE GENOMIC DNA]</scope>
    <source>
        <strain evidence="4 5">RS-LYSO-3</strain>
    </source>
</reference>
<dbReference type="RefSeq" id="WP_332617177.1">
    <property type="nucleotide sequence ID" value="NZ_JAXGFP010000005.1"/>
</dbReference>
<evidence type="ECO:0000256" key="3">
    <source>
        <dbReference type="SAM" id="MobiDB-lite"/>
    </source>
</evidence>
<dbReference type="Proteomes" id="UP001355056">
    <property type="component" value="Unassembled WGS sequence"/>
</dbReference>
<feature type="compositionally biased region" description="Low complexity" evidence="3">
    <location>
        <begin position="387"/>
        <end position="400"/>
    </location>
</feature>
<dbReference type="PANTHER" id="PTHR43037">
    <property type="entry name" value="UNNAMED PRODUCT-RELATED"/>
    <property type="match status" value="1"/>
</dbReference>
<protein>
    <submittedName>
        <fullName evidence="4">PHB depolymerase family esterase</fullName>
    </submittedName>
</protein>
<dbReference type="InterPro" id="IPR050955">
    <property type="entry name" value="Plant_Biomass_Hydrol_Est"/>
</dbReference>
<evidence type="ECO:0000256" key="2">
    <source>
        <dbReference type="ARBA" id="ARBA00022801"/>
    </source>
</evidence>
<evidence type="ECO:0000313" key="4">
    <source>
        <dbReference type="EMBL" id="MEG3184556.1"/>
    </source>
</evidence>
<evidence type="ECO:0000313" key="5">
    <source>
        <dbReference type="Proteomes" id="UP001355056"/>
    </source>
</evidence>
<name>A0ABU7Z060_9GAMM</name>
<accession>A0ABU7Z060</accession>
<dbReference type="Gene3D" id="3.40.50.1820">
    <property type="entry name" value="alpha/beta hydrolase"/>
    <property type="match status" value="1"/>
</dbReference>
<proteinExistence type="predicted"/>
<dbReference type="SUPFAM" id="SSF53474">
    <property type="entry name" value="alpha/beta-Hydrolases"/>
    <property type="match status" value="1"/>
</dbReference>